<dbReference type="EMBL" id="CACRXK020000622">
    <property type="protein sequence ID" value="CAB3983515.1"/>
    <property type="molecule type" value="Genomic_DNA"/>
</dbReference>
<evidence type="ECO:0000256" key="2">
    <source>
        <dbReference type="ARBA" id="ARBA00005017"/>
    </source>
</evidence>
<evidence type="ECO:0000256" key="8">
    <source>
        <dbReference type="ARBA" id="ARBA00022741"/>
    </source>
</evidence>
<keyword evidence="7" id="KW-0808">Transferase</keyword>
<gene>
    <name evidence="18" type="ORF">PACLA_8A071447</name>
</gene>
<dbReference type="PANTHER" id="PTHR13101">
    <property type="entry name" value="PHOSPHOMEVALONATE KINASE"/>
    <property type="match status" value="1"/>
</dbReference>
<evidence type="ECO:0000256" key="16">
    <source>
        <dbReference type="ARBA" id="ARBA00023221"/>
    </source>
</evidence>
<evidence type="ECO:0000256" key="11">
    <source>
        <dbReference type="ARBA" id="ARBA00022840"/>
    </source>
</evidence>
<dbReference type="GO" id="GO:0019287">
    <property type="term" value="P:isopentenyl diphosphate biosynthetic process, mevalonate pathway"/>
    <property type="evidence" value="ECO:0007669"/>
    <property type="project" value="UniProtKB-UniPathway"/>
</dbReference>
<evidence type="ECO:0000256" key="10">
    <source>
        <dbReference type="ARBA" id="ARBA00022778"/>
    </source>
</evidence>
<keyword evidence="19" id="KW-1185">Reference proteome</keyword>
<evidence type="ECO:0000256" key="14">
    <source>
        <dbReference type="ARBA" id="ARBA00023098"/>
    </source>
</evidence>
<dbReference type="EC" id="2.7.4.2" evidence="3"/>
<accession>A0A7D9HIS8</accession>
<keyword evidence="16" id="KW-0753">Steroid metabolism</keyword>
<dbReference type="OrthoDB" id="2401875at2759"/>
<keyword evidence="6" id="KW-0153">Cholesterol metabolism</keyword>
<protein>
    <recommendedName>
        <fullName evidence="17">Phosphomevalonate kinase</fullName>
        <ecNumber evidence="3">2.7.4.2</ecNumber>
    </recommendedName>
</protein>
<keyword evidence="9 18" id="KW-0418">Kinase</keyword>
<dbReference type="GO" id="GO:0005829">
    <property type="term" value="C:cytosol"/>
    <property type="evidence" value="ECO:0007669"/>
    <property type="project" value="UniProtKB-SubCell"/>
</dbReference>
<keyword evidence="8" id="KW-0547">Nucleotide-binding</keyword>
<evidence type="ECO:0000256" key="12">
    <source>
        <dbReference type="ARBA" id="ARBA00022955"/>
    </source>
</evidence>
<evidence type="ECO:0000256" key="17">
    <source>
        <dbReference type="ARBA" id="ARBA00034549"/>
    </source>
</evidence>
<dbReference type="AlphaFoldDB" id="A0A7D9HIS8"/>
<dbReference type="NCBIfam" id="TIGR01223">
    <property type="entry name" value="Pmev_kin_anim"/>
    <property type="match status" value="1"/>
</dbReference>
<dbReference type="Proteomes" id="UP001152795">
    <property type="component" value="Unassembled WGS sequence"/>
</dbReference>
<dbReference type="Pfam" id="PF04275">
    <property type="entry name" value="P-mevalo_kinase"/>
    <property type="match status" value="1"/>
</dbReference>
<keyword evidence="15" id="KW-1207">Sterol metabolism</keyword>
<evidence type="ECO:0000256" key="1">
    <source>
        <dbReference type="ARBA" id="ARBA00004514"/>
    </source>
</evidence>
<evidence type="ECO:0000256" key="3">
    <source>
        <dbReference type="ARBA" id="ARBA00012958"/>
    </source>
</evidence>
<sequence length="190" mass="21563">MAAGPTVVLLFSGKRKSGKDYVVTKLAEVLGDMNCEVLRLSGPLKKQYAVEHNLDFEKLLDSSCYKEQFRSSMISWGEAKRREDPDFFCKLATKEASRPIWIISDVRRKTDLSYFTARYKTTHVRVTASEETRATRGWSFVSGVDDAESECGMDNESFDIVVDNDGDTEILQKTLEKLKQIAQTKLNKSE</sequence>
<comment type="subcellular location">
    <subcellularLocation>
        <location evidence="1">Cytoplasm</location>
        <location evidence="1">Cytosol</location>
    </subcellularLocation>
</comment>
<evidence type="ECO:0000256" key="15">
    <source>
        <dbReference type="ARBA" id="ARBA00023166"/>
    </source>
</evidence>
<dbReference type="SUPFAM" id="SSF52540">
    <property type="entry name" value="P-loop containing nucleoside triphosphate hydrolases"/>
    <property type="match status" value="1"/>
</dbReference>
<dbReference type="Gene3D" id="3.40.50.300">
    <property type="entry name" value="P-loop containing nucleotide triphosphate hydrolases"/>
    <property type="match status" value="1"/>
</dbReference>
<reference evidence="18" key="1">
    <citation type="submission" date="2020-04" db="EMBL/GenBank/DDBJ databases">
        <authorList>
            <person name="Alioto T."/>
            <person name="Alioto T."/>
            <person name="Gomez Garrido J."/>
        </authorList>
    </citation>
    <scope>NUCLEOTIDE SEQUENCE</scope>
    <source>
        <strain evidence="18">A484AB</strain>
    </source>
</reference>
<evidence type="ECO:0000313" key="18">
    <source>
        <dbReference type="EMBL" id="CAB3983515.1"/>
    </source>
</evidence>
<evidence type="ECO:0000256" key="7">
    <source>
        <dbReference type="ARBA" id="ARBA00022679"/>
    </source>
</evidence>
<dbReference type="UniPathway" id="UPA00057">
    <property type="reaction ID" value="UER00099"/>
</dbReference>
<keyword evidence="5" id="KW-0444">Lipid biosynthesis</keyword>
<dbReference type="InterPro" id="IPR005919">
    <property type="entry name" value="Pmev_kin_anim"/>
</dbReference>
<keyword evidence="10" id="KW-0152">Cholesterol biosynthesis</keyword>
<organism evidence="18 19">
    <name type="scientific">Paramuricea clavata</name>
    <name type="common">Red gorgonian</name>
    <name type="synonym">Violescent sea-whip</name>
    <dbReference type="NCBI Taxonomy" id="317549"/>
    <lineage>
        <taxon>Eukaryota</taxon>
        <taxon>Metazoa</taxon>
        <taxon>Cnidaria</taxon>
        <taxon>Anthozoa</taxon>
        <taxon>Octocorallia</taxon>
        <taxon>Malacalcyonacea</taxon>
        <taxon>Plexauridae</taxon>
        <taxon>Paramuricea</taxon>
    </lineage>
</organism>
<dbReference type="PANTHER" id="PTHR13101:SF1">
    <property type="entry name" value="PHOSPHOMEVALONATE KINASE"/>
    <property type="match status" value="1"/>
</dbReference>
<keyword evidence="4" id="KW-0963">Cytoplasm</keyword>
<comment type="caution">
    <text evidence="18">The sequence shown here is derived from an EMBL/GenBank/DDBJ whole genome shotgun (WGS) entry which is preliminary data.</text>
</comment>
<keyword evidence="14" id="KW-0443">Lipid metabolism</keyword>
<evidence type="ECO:0000256" key="4">
    <source>
        <dbReference type="ARBA" id="ARBA00022490"/>
    </source>
</evidence>
<evidence type="ECO:0000256" key="9">
    <source>
        <dbReference type="ARBA" id="ARBA00022777"/>
    </source>
</evidence>
<evidence type="ECO:0000256" key="5">
    <source>
        <dbReference type="ARBA" id="ARBA00022516"/>
    </source>
</evidence>
<proteinExistence type="predicted"/>
<name>A0A7D9HIS8_PARCT</name>
<keyword evidence="11" id="KW-0067">ATP-binding</keyword>
<evidence type="ECO:0000256" key="13">
    <source>
        <dbReference type="ARBA" id="ARBA00023011"/>
    </source>
</evidence>
<evidence type="ECO:0000256" key="6">
    <source>
        <dbReference type="ARBA" id="ARBA00022548"/>
    </source>
</evidence>
<dbReference type="InterPro" id="IPR027417">
    <property type="entry name" value="P-loop_NTPase"/>
</dbReference>
<dbReference type="FunFam" id="3.40.50.300:FF:001026">
    <property type="entry name" value="Phosphomevalonate kinase"/>
    <property type="match status" value="1"/>
</dbReference>
<comment type="pathway">
    <text evidence="2">Isoprenoid biosynthesis; isopentenyl diphosphate biosynthesis via mevalonate pathway; isopentenyl diphosphate from (R)-mevalonate: step 2/3.</text>
</comment>
<dbReference type="PIRSF" id="PIRSF036639">
    <property type="entry name" value="PMK_anim"/>
    <property type="match status" value="1"/>
</dbReference>
<keyword evidence="12" id="KW-0752">Steroid biosynthesis</keyword>
<dbReference type="GO" id="GO:0005524">
    <property type="term" value="F:ATP binding"/>
    <property type="evidence" value="ECO:0007669"/>
    <property type="project" value="UniProtKB-KW"/>
</dbReference>
<keyword evidence="13" id="KW-0756">Sterol biosynthesis</keyword>
<dbReference type="GO" id="GO:0004631">
    <property type="term" value="F:phosphomevalonate kinase activity"/>
    <property type="evidence" value="ECO:0007669"/>
    <property type="project" value="UniProtKB-EC"/>
</dbReference>
<evidence type="ECO:0000313" key="19">
    <source>
        <dbReference type="Proteomes" id="UP001152795"/>
    </source>
</evidence>
<dbReference type="GO" id="GO:0006695">
    <property type="term" value="P:cholesterol biosynthetic process"/>
    <property type="evidence" value="ECO:0007669"/>
    <property type="project" value="UniProtKB-KW"/>
</dbReference>